<gene>
    <name evidence="1" type="primary">GIP</name>
    <name evidence="1" type="ORF">SPIL2461_LOCUS20770</name>
</gene>
<dbReference type="OrthoDB" id="414944at2759"/>
<evidence type="ECO:0000313" key="1">
    <source>
        <dbReference type="EMBL" id="CAE7725992.1"/>
    </source>
</evidence>
<organism evidence="1 2">
    <name type="scientific">Symbiodinium pilosum</name>
    <name type="common">Dinoflagellate</name>
    <dbReference type="NCBI Taxonomy" id="2952"/>
    <lineage>
        <taxon>Eukaryota</taxon>
        <taxon>Sar</taxon>
        <taxon>Alveolata</taxon>
        <taxon>Dinophyceae</taxon>
        <taxon>Suessiales</taxon>
        <taxon>Symbiodiniaceae</taxon>
        <taxon>Symbiodinium</taxon>
    </lineage>
</organism>
<keyword evidence="2" id="KW-1185">Reference proteome</keyword>
<dbReference type="AlphaFoldDB" id="A0A812XAB7"/>
<protein>
    <submittedName>
        <fullName evidence="1">GIP protein</fullName>
    </submittedName>
</protein>
<reference evidence="1" key="1">
    <citation type="submission" date="2021-02" db="EMBL/GenBank/DDBJ databases">
        <authorList>
            <person name="Dougan E. K."/>
            <person name="Rhodes N."/>
            <person name="Thang M."/>
            <person name="Chan C."/>
        </authorList>
    </citation>
    <scope>NUCLEOTIDE SEQUENCE</scope>
</reference>
<comment type="caution">
    <text evidence="1">The sequence shown here is derived from an EMBL/GenBank/DDBJ whole genome shotgun (WGS) entry which is preliminary data.</text>
</comment>
<sequence>MDSLSQQGKEKAFQVMKKHELPPGTRLVPGKGVFSIKPDGKGYRRKTRFVACGNYLPTEETGDLYAAGADATTLRAILSYAAGRPWVSGTTDIRQAFVLAPWKGEPDAELRQARWEVDGTEYCLQQMTSDDQLWRVTQTSILADGTVSEASTLGFILVYVDDIFTVGDSKVMSGFHHWLSHKWECDPVAMLTPEQPVRFLRGNSSGRGPRWR</sequence>
<accession>A0A812XAB7</accession>
<dbReference type="Proteomes" id="UP000649617">
    <property type="component" value="Unassembled WGS sequence"/>
</dbReference>
<name>A0A812XAB7_SYMPI</name>
<dbReference type="EMBL" id="CAJNIZ010045643">
    <property type="protein sequence ID" value="CAE7725992.1"/>
    <property type="molecule type" value="Genomic_DNA"/>
</dbReference>
<evidence type="ECO:0000313" key="2">
    <source>
        <dbReference type="Proteomes" id="UP000649617"/>
    </source>
</evidence>
<proteinExistence type="predicted"/>